<keyword evidence="1 2" id="KW-0238">DNA-binding</keyword>
<dbReference type="InterPro" id="IPR001647">
    <property type="entry name" value="HTH_TetR"/>
</dbReference>
<organism evidence="4 5">
    <name type="scientific">Candidatus Pantoea floridensis</name>
    <dbReference type="NCBI Taxonomy" id="1938870"/>
    <lineage>
        <taxon>Bacteria</taxon>
        <taxon>Pseudomonadati</taxon>
        <taxon>Pseudomonadota</taxon>
        <taxon>Gammaproteobacteria</taxon>
        <taxon>Enterobacterales</taxon>
        <taxon>Erwiniaceae</taxon>
        <taxon>Pantoea</taxon>
    </lineage>
</organism>
<evidence type="ECO:0000313" key="4">
    <source>
        <dbReference type="EMBL" id="SOD59746.1"/>
    </source>
</evidence>
<dbReference type="PROSITE" id="PS50977">
    <property type="entry name" value="HTH_TETR_2"/>
    <property type="match status" value="1"/>
</dbReference>
<gene>
    <name evidence="4" type="ORF">SAMN06273570_4413</name>
</gene>
<dbReference type="PANTHER" id="PTHR30055:SF222">
    <property type="entry name" value="REGULATORY PROTEIN"/>
    <property type="match status" value="1"/>
</dbReference>
<dbReference type="Pfam" id="PF00440">
    <property type="entry name" value="TetR_N"/>
    <property type="match status" value="1"/>
</dbReference>
<feature type="domain" description="HTH tetR-type" evidence="3">
    <location>
        <begin position="7"/>
        <end position="66"/>
    </location>
</feature>
<name>A0A286DM74_9GAMM</name>
<dbReference type="PANTHER" id="PTHR30055">
    <property type="entry name" value="HTH-TYPE TRANSCRIPTIONAL REGULATOR RUTR"/>
    <property type="match status" value="1"/>
</dbReference>
<dbReference type="Proteomes" id="UP000219271">
    <property type="component" value="Unassembled WGS sequence"/>
</dbReference>
<evidence type="ECO:0000256" key="1">
    <source>
        <dbReference type="ARBA" id="ARBA00023125"/>
    </source>
</evidence>
<sequence>MARPLDEEKRRAILMAALRIIPEEGLGATTALIAREAGISSGSLFTYFPDKVTLLNQLYLAIKTDVAEALMRGFPLQSAIRERAYHVWMAYIEWACAHPEQRATLQQLSVSRVVTAEVRAQSAVMFEAINIMLAELGTTGICDNVEFITSVMASLAESTIDFVLQSPNDKKALTEAGFNMFARATGI</sequence>
<dbReference type="InterPro" id="IPR009057">
    <property type="entry name" value="Homeodomain-like_sf"/>
</dbReference>
<dbReference type="InterPro" id="IPR023772">
    <property type="entry name" value="DNA-bd_HTH_TetR-type_CS"/>
</dbReference>
<proteinExistence type="predicted"/>
<dbReference type="PRINTS" id="PR00455">
    <property type="entry name" value="HTHTETR"/>
</dbReference>
<dbReference type="AlphaFoldDB" id="A0A286DM74"/>
<keyword evidence="5" id="KW-1185">Reference proteome</keyword>
<dbReference type="RefSeq" id="WP_097097882.1">
    <property type="nucleotide sequence ID" value="NZ_OCMY01000002.1"/>
</dbReference>
<dbReference type="GO" id="GO:0003677">
    <property type="term" value="F:DNA binding"/>
    <property type="evidence" value="ECO:0007669"/>
    <property type="project" value="UniProtKB-UniRule"/>
</dbReference>
<dbReference type="PROSITE" id="PS01081">
    <property type="entry name" value="HTH_TETR_1"/>
    <property type="match status" value="1"/>
</dbReference>
<evidence type="ECO:0000313" key="5">
    <source>
        <dbReference type="Proteomes" id="UP000219271"/>
    </source>
</evidence>
<accession>A0A286DM74</accession>
<dbReference type="EMBL" id="OCMY01000002">
    <property type="protein sequence ID" value="SOD59746.1"/>
    <property type="molecule type" value="Genomic_DNA"/>
</dbReference>
<evidence type="ECO:0000259" key="3">
    <source>
        <dbReference type="PROSITE" id="PS50977"/>
    </source>
</evidence>
<dbReference type="InterPro" id="IPR050109">
    <property type="entry name" value="HTH-type_TetR-like_transc_reg"/>
</dbReference>
<protein>
    <submittedName>
        <fullName evidence="4">Transcriptional regulator, TetR family</fullName>
    </submittedName>
</protein>
<evidence type="ECO:0000256" key="2">
    <source>
        <dbReference type="PROSITE-ProRule" id="PRU00335"/>
    </source>
</evidence>
<dbReference type="OrthoDB" id="63332at2"/>
<dbReference type="Gene3D" id="1.10.357.10">
    <property type="entry name" value="Tetracycline Repressor, domain 2"/>
    <property type="match status" value="1"/>
</dbReference>
<reference evidence="5" key="1">
    <citation type="submission" date="2017-09" db="EMBL/GenBank/DDBJ databases">
        <authorList>
            <person name="Varghese N."/>
            <person name="Submissions S."/>
        </authorList>
    </citation>
    <scope>NUCLEOTIDE SEQUENCE [LARGE SCALE GENOMIC DNA]</scope>
    <source>
        <strain evidence="5">JKS000234</strain>
    </source>
</reference>
<feature type="DNA-binding region" description="H-T-H motif" evidence="2">
    <location>
        <begin position="29"/>
        <end position="48"/>
    </location>
</feature>
<dbReference type="SUPFAM" id="SSF46689">
    <property type="entry name" value="Homeodomain-like"/>
    <property type="match status" value="1"/>
</dbReference>